<feature type="signal peptide" evidence="4">
    <location>
        <begin position="1"/>
        <end position="32"/>
    </location>
</feature>
<dbReference type="Gene3D" id="3.40.50.1820">
    <property type="entry name" value="alpha/beta hydrolase"/>
    <property type="match status" value="1"/>
</dbReference>
<dbReference type="AlphaFoldDB" id="A0A640TV94"/>
<dbReference type="InterPro" id="IPR013595">
    <property type="entry name" value="Pept_S33_TAP-like_C"/>
</dbReference>
<proteinExistence type="inferred from homology"/>
<protein>
    <submittedName>
        <fullName evidence="8">Alpha/beta hydrolase</fullName>
    </submittedName>
    <submittedName>
        <fullName evidence="7">Peptidase</fullName>
    </submittedName>
</protein>
<dbReference type="EMBL" id="BLIP01000003">
    <property type="protein sequence ID" value="GFE27070.1"/>
    <property type="molecule type" value="Genomic_DNA"/>
</dbReference>
<evidence type="ECO:0000256" key="2">
    <source>
        <dbReference type="ARBA" id="ARBA00022729"/>
    </source>
</evidence>
<feature type="domain" description="Peptidase S33 tripeptidyl aminopeptidase-like C-terminal" evidence="6">
    <location>
        <begin position="403"/>
        <end position="500"/>
    </location>
</feature>
<evidence type="ECO:0000256" key="3">
    <source>
        <dbReference type="ARBA" id="ARBA00022801"/>
    </source>
</evidence>
<dbReference type="EMBL" id="CP114202">
    <property type="protein sequence ID" value="WAU01169.1"/>
    <property type="molecule type" value="Genomic_DNA"/>
</dbReference>
<evidence type="ECO:0000259" key="5">
    <source>
        <dbReference type="Pfam" id="PF00561"/>
    </source>
</evidence>
<dbReference type="Proteomes" id="UP000429552">
    <property type="component" value="Unassembled WGS sequence"/>
</dbReference>
<gene>
    <name evidence="7" type="ORF">Sliba_75230</name>
    <name evidence="8" type="ORF">STRLI_007484</name>
</gene>
<dbReference type="PANTHER" id="PTHR43248:SF29">
    <property type="entry name" value="TRIPEPTIDYL AMINOPEPTIDASE"/>
    <property type="match status" value="1"/>
</dbReference>
<dbReference type="InterPro" id="IPR029058">
    <property type="entry name" value="AB_hydrolase_fold"/>
</dbReference>
<evidence type="ECO:0000313" key="7">
    <source>
        <dbReference type="EMBL" id="GFE27070.1"/>
    </source>
</evidence>
<dbReference type="Pfam" id="PF00561">
    <property type="entry name" value="Abhydrolase_1"/>
    <property type="match status" value="1"/>
</dbReference>
<keyword evidence="10" id="KW-1185">Reference proteome</keyword>
<evidence type="ECO:0000313" key="9">
    <source>
        <dbReference type="Proteomes" id="UP000429552"/>
    </source>
</evidence>
<organism evidence="7 9">
    <name type="scientific">Streptomyces nigrescens</name>
    <dbReference type="NCBI Taxonomy" id="1920"/>
    <lineage>
        <taxon>Bacteria</taxon>
        <taxon>Bacillati</taxon>
        <taxon>Actinomycetota</taxon>
        <taxon>Actinomycetes</taxon>
        <taxon>Kitasatosporales</taxon>
        <taxon>Streptomycetaceae</taxon>
        <taxon>Streptomyces</taxon>
    </lineage>
</organism>
<dbReference type="InterPro" id="IPR051601">
    <property type="entry name" value="Serine_prot/Carboxylest_S33"/>
</dbReference>
<name>A0A640TV94_STRNI</name>
<evidence type="ECO:0000313" key="10">
    <source>
        <dbReference type="Proteomes" id="UP001210609"/>
    </source>
</evidence>
<dbReference type="RefSeq" id="WP_229838266.1">
    <property type="nucleotide sequence ID" value="NZ_BLIP01000003.1"/>
</dbReference>
<dbReference type="PANTHER" id="PTHR43248">
    <property type="entry name" value="2-SUCCINYL-6-HYDROXY-2,4-CYCLOHEXADIENE-1-CARBOXYLATE SYNTHASE"/>
    <property type="match status" value="1"/>
</dbReference>
<feature type="chain" id="PRO_5025042289" evidence="4">
    <location>
        <begin position="33"/>
        <end position="502"/>
    </location>
</feature>
<keyword evidence="2 4" id="KW-0732">Signal</keyword>
<dbReference type="Proteomes" id="UP001210609">
    <property type="component" value="Chromosome"/>
</dbReference>
<dbReference type="Pfam" id="PF08386">
    <property type="entry name" value="Abhydrolase_4"/>
    <property type="match status" value="1"/>
</dbReference>
<evidence type="ECO:0000256" key="1">
    <source>
        <dbReference type="ARBA" id="ARBA00010088"/>
    </source>
</evidence>
<dbReference type="SUPFAM" id="SSF53474">
    <property type="entry name" value="alpha/beta-Hydrolases"/>
    <property type="match status" value="1"/>
</dbReference>
<accession>A0A640TV94</accession>
<comment type="similarity">
    <text evidence="1">Belongs to the peptidase S33 family.</text>
</comment>
<feature type="domain" description="AB hydrolase-1" evidence="5">
    <location>
        <begin position="102"/>
        <end position="293"/>
    </location>
</feature>
<evidence type="ECO:0000256" key="4">
    <source>
        <dbReference type="SAM" id="SignalP"/>
    </source>
</evidence>
<reference evidence="8 10" key="2">
    <citation type="submission" date="2022-12" db="EMBL/GenBank/DDBJ databases">
        <authorList>
            <person name="Ruckert C."/>
            <person name="Busche T."/>
            <person name="Kalinowski J."/>
            <person name="Wittmann C."/>
        </authorList>
    </citation>
    <scope>NUCLEOTIDE SEQUENCE [LARGE SCALE GENOMIC DNA]</scope>
    <source>
        <strain evidence="8 10">DSM 40555</strain>
    </source>
</reference>
<sequence length="502" mass="53176">MRRVMRQLRRTLTALTAGAVLATPMLATPVVAAPALAASGRTAPPVPTGHITWRPCTDAGLPGMQCGTMRVPVDWSKPRAAQLDLALVRRKADDPAHHQGTLLLNDGAGGSSIEQLRLATRNGFPDIAGAMTQRFDIVAVDPRGVGHSTPIRCPEPLKPAGVSYFPKNRAAFDKLVAHNRTFAKDCLRRNGPLVAHVDLTSTARDIEAVRTGLGVRRLNWYGIHYSTLLGRTYAALFPGRLRTMTLDTALDDTTSPLTRIVKETTSAEEAFNRFAAWCANSAQCALKGHDVAAEYDALVARADRTPVPVAGGTHRPLTGEDIRGATQDYLNIASVTWPALAKAIVKAQAGDATDFTVDPDGTLDPVQVLVPACLDNARPVSTFEEADRLHKSLAARAPHLGGAVRSQAALAGCLGWPVPAKPVRAGRLVSGAPPALVIQSTHQALAPHAAGSAMAAQLPGSVVLSREGDDYSMFLLSSCVRAATNRYLTDRVLPAPGTTCAN</sequence>
<evidence type="ECO:0000313" key="8">
    <source>
        <dbReference type="EMBL" id="WAU01169.1"/>
    </source>
</evidence>
<evidence type="ECO:0000259" key="6">
    <source>
        <dbReference type="Pfam" id="PF08386"/>
    </source>
</evidence>
<dbReference type="InterPro" id="IPR000073">
    <property type="entry name" value="AB_hydrolase_1"/>
</dbReference>
<dbReference type="GO" id="GO:0016787">
    <property type="term" value="F:hydrolase activity"/>
    <property type="evidence" value="ECO:0007669"/>
    <property type="project" value="UniProtKB-KW"/>
</dbReference>
<keyword evidence="3 8" id="KW-0378">Hydrolase</keyword>
<reference evidence="7 9" key="1">
    <citation type="submission" date="2019-12" db="EMBL/GenBank/DDBJ databases">
        <title>Whole genome shotgun sequence of Streptomyces libani subsp. libani NBRC 13452.</title>
        <authorList>
            <person name="Ichikawa N."/>
            <person name="Kimura A."/>
            <person name="Kitahashi Y."/>
            <person name="Komaki H."/>
            <person name="Tamura T."/>
        </authorList>
    </citation>
    <scope>NUCLEOTIDE SEQUENCE [LARGE SCALE GENOMIC DNA]</scope>
    <source>
        <strain evidence="7 9">NBRC 13452</strain>
    </source>
</reference>